<gene>
    <name evidence="11" type="ORF">BpHYR1_042751</name>
</gene>
<sequence>MVTKIGKLKFMIKFFNSNKKKHQDKKIYQACRAETKKALILGSDEKLVTIQSKLVHIIDSKKSDQSQLKKRSKRDVFDFFQSATELCGSRKSCYVSLQTCDVDPKTCNFVLSWEYDGQLVNFELTALSKAWVAVVLSDDRYLGNDNIIVCSRYPETERLSIDHYYKKKDDSVLYKIEPEDYLKNKEISYNAKEAYITCRFSRPKTVDNEFVSDLSKPHFIYVERGAPGEMIVEKLNRLYQPSESQVEFASNIYVTTSPRSWLVKVHAILGIIAWVFLGSIGILLARYYKPLWPNQVLNSFRVWFSFHRSIMIFVTLLSLLSLLFALVELNWNWSSNGNDYLHSILGVIVIICSCINPILGFFRPSPTSYLRCLYFWCHWLVGVVAYCLAIPTIFIGMDLSKSDVPNWCSWLLFFWVIFHIIVEIVLEVHYCCTFSQLQGNYSEKNTDYDKINKIPIKKKNPPIKKKLKKHFLNPIIITYLEENFFQRFSMETKSVVCLFTSDNFEKFDIMEVFYQYSIHFNIFFVIELLFNAISSAYQNFFQHLMHGKDRHENISNSSASLYHSDHDDELIESHQSILNAIFAAFSTSCISVTIIICLIIRKIIMWRFRYHSRIKIQRYSKNNLKNINDVKENIPNEIENKPINENLNLIVKQNFDQTIPKKFCPKCSPNNFL</sequence>
<dbReference type="Pfam" id="PF03351">
    <property type="entry name" value="DOMON"/>
    <property type="match status" value="1"/>
</dbReference>
<evidence type="ECO:0000313" key="11">
    <source>
        <dbReference type="EMBL" id="RNA19586.1"/>
    </source>
</evidence>
<protein>
    <submittedName>
        <fullName evidence="11">Ferric-chelate reductase 1</fullName>
    </submittedName>
</protein>
<reference evidence="11 12" key="1">
    <citation type="journal article" date="2018" name="Sci. Rep.">
        <title>Genomic signatures of local adaptation to the degree of environmental predictability in rotifers.</title>
        <authorList>
            <person name="Franch-Gras L."/>
            <person name="Hahn C."/>
            <person name="Garcia-Roger E.M."/>
            <person name="Carmona M.J."/>
            <person name="Serra M."/>
            <person name="Gomez A."/>
        </authorList>
    </citation>
    <scope>NUCLEOTIDE SEQUENCE [LARGE SCALE GENOMIC DNA]</scope>
    <source>
        <strain evidence="11">HYR1</strain>
    </source>
</reference>
<dbReference type="PANTHER" id="PTHR23130:SF171">
    <property type="entry name" value="OS01G0895300 PROTEIN"/>
    <property type="match status" value="1"/>
</dbReference>
<evidence type="ECO:0000256" key="2">
    <source>
        <dbReference type="ARBA" id="ARBA00022448"/>
    </source>
</evidence>
<dbReference type="STRING" id="10195.A0A3M7R7T0"/>
<dbReference type="Gene3D" id="1.20.120.1770">
    <property type="match status" value="1"/>
</dbReference>
<name>A0A3M7R7T0_BRAPC</name>
<dbReference type="PROSITE" id="PS50939">
    <property type="entry name" value="CYTOCHROME_B561"/>
    <property type="match status" value="1"/>
</dbReference>
<dbReference type="OrthoDB" id="2419613at2759"/>
<feature type="transmembrane region" description="Helical" evidence="8">
    <location>
        <begin position="577"/>
        <end position="600"/>
    </location>
</feature>
<dbReference type="SMART" id="SM00665">
    <property type="entry name" value="B561"/>
    <property type="match status" value="1"/>
</dbReference>
<dbReference type="PROSITE" id="PS50836">
    <property type="entry name" value="DOMON"/>
    <property type="match status" value="1"/>
</dbReference>
<feature type="transmembrane region" description="Helical" evidence="8">
    <location>
        <begin position="407"/>
        <end position="426"/>
    </location>
</feature>
<keyword evidence="7 8" id="KW-0472">Membrane</keyword>
<dbReference type="InterPro" id="IPR006593">
    <property type="entry name" value="Cyt_b561/ferric_Rdtase_TM"/>
</dbReference>
<keyword evidence="2" id="KW-0813">Transport</keyword>
<keyword evidence="12" id="KW-1185">Reference proteome</keyword>
<dbReference type="GO" id="GO:0016020">
    <property type="term" value="C:membrane"/>
    <property type="evidence" value="ECO:0007669"/>
    <property type="project" value="UniProtKB-SubCell"/>
</dbReference>
<evidence type="ECO:0000256" key="6">
    <source>
        <dbReference type="ARBA" id="ARBA00022989"/>
    </source>
</evidence>
<evidence type="ECO:0000313" key="12">
    <source>
        <dbReference type="Proteomes" id="UP000276133"/>
    </source>
</evidence>
<comment type="caution">
    <text evidence="11">The sequence shown here is derived from an EMBL/GenBank/DDBJ whole genome shotgun (WGS) entry which is preliminary data.</text>
</comment>
<evidence type="ECO:0000256" key="5">
    <source>
        <dbReference type="ARBA" id="ARBA00022982"/>
    </source>
</evidence>
<evidence type="ECO:0000256" key="3">
    <source>
        <dbReference type="ARBA" id="ARBA00022692"/>
    </source>
</evidence>
<keyword evidence="5" id="KW-0249">Electron transport</keyword>
<comment type="subcellular location">
    <subcellularLocation>
        <location evidence="1">Membrane</location>
    </subcellularLocation>
</comment>
<evidence type="ECO:0000256" key="4">
    <source>
        <dbReference type="ARBA" id="ARBA00022729"/>
    </source>
</evidence>
<evidence type="ECO:0000259" key="10">
    <source>
        <dbReference type="PROSITE" id="PS50939"/>
    </source>
</evidence>
<organism evidence="11 12">
    <name type="scientific">Brachionus plicatilis</name>
    <name type="common">Marine rotifer</name>
    <name type="synonym">Brachionus muelleri</name>
    <dbReference type="NCBI Taxonomy" id="10195"/>
    <lineage>
        <taxon>Eukaryota</taxon>
        <taxon>Metazoa</taxon>
        <taxon>Spiralia</taxon>
        <taxon>Gnathifera</taxon>
        <taxon>Rotifera</taxon>
        <taxon>Eurotatoria</taxon>
        <taxon>Monogononta</taxon>
        <taxon>Pseudotrocha</taxon>
        <taxon>Ploima</taxon>
        <taxon>Brachionidae</taxon>
        <taxon>Brachionus</taxon>
    </lineage>
</organism>
<dbReference type="InterPro" id="IPR005018">
    <property type="entry name" value="DOMON_domain"/>
</dbReference>
<keyword evidence="3 8" id="KW-0812">Transmembrane</keyword>
<keyword evidence="4" id="KW-0732">Signal</keyword>
<feature type="transmembrane region" description="Helical" evidence="8">
    <location>
        <begin position="309"/>
        <end position="328"/>
    </location>
</feature>
<dbReference type="EMBL" id="REGN01004018">
    <property type="protein sequence ID" value="RNA19586.1"/>
    <property type="molecule type" value="Genomic_DNA"/>
</dbReference>
<dbReference type="PANTHER" id="PTHR23130">
    <property type="entry name" value="CYTOCHROME B561 AND DOMON DOMAIN-CONTAINING PROTEIN"/>
    <property type="match status" value="1"/>
</dbReference>
<evidence type="ECO:0000256" key="1">
    <source>
        <dbReference type="ARBA" id="ARBA00004370"/>
    </source>
</evidence>
<feature type="transmembrane region" description="Helical" evidence="8">
    <location>
        <begin position="373"/>
        <end position="395"/>
    </location>
</feature>
<feature type="domain" description="DOMON" evidence="9">
    <location>
        <begin position="107"/>
        <end position="228"/>
    </location>
</feature>
<dbReference type="CDD" id="cd08760">
    <property type="entry name" value="Cyt_b561_FRRS1_like"/>
    <property type="match status" value="1"/>
</dbReference>
<dbReference type="Pfam" id="PF03188">
    <property type="entry name" value="Cytochrom_B561"/>
    <property type="match status" value="1"/>
</dbReference>
<feature type="transmembrane region" description="Helical" evidence="8">
    <location>
        <begin position="340"/>
        <end position="361"/>
    </location>
</feature>
<feature type="domain" description="Cytochrome b561" evidence="10">
    <location>
        <begin position="229"/>
        <end position="435"/>
    </location>
</feature>
<evidence type="ECO:0000256" key="8">
    <source>
        <dbReference type="SAM" id="Phobius"/>
    </source>
</evidence>
<feature type="transmembrane region" description="Helical" evidence="8">
    <location>
        <begin position="516"/>
        <end position="537"/>
    </location>
</feature>
<evidence type="ECO:0000259" key="9">
    <source>
        <dbReference type="PROSITE" id="PS50836"/>
    </source>
</evidence>
<dbReference type="Proteomes" id="UP000276133">
    <property type="component" value="Unassembled WGS sequence"/>
</dbReference>
<evidence type="ECO:0000256" key="7">
    <source>
        <dbReference type="ARBA" id="ARBA00023136"/>
    </source>
</evidence>
<proteinExistence type="predicted"/>
<feature type="transmembrane region" description="Helical" evidence="8">
    <location>
        <begin position="267"/>
        <end position="288"/>
    </location>
</feature>
<accession>A0A3M7R7T0</accession>
<dbReference type="AlphaFoldDB" id="A0A3M7R7T0"/>
<keyword evidence="6 8" id="KW-1133">Transmembrane helix</keyword>